<dbReference type="InterPro" id="IPR016167">
    <property type="entry name" value="FAD-bd_PCMH_sub1"/>
</dbReference>
<proteinExistence type="predicted"/>
<dbReference type="NCBIfam" id="TIGR01679">
    <property type="entry name" value="bact_FAD_ox"/>
    <property type="match status" value="1"/>
</dbReference>
<dbReference type="Gene3D" id="3.30.465.10">
    <property type="match status" value="1"/>
</dbReference>
<dbReference type="InterPro" id="IPR007173">
    <property type="entry name" value="ALO_C"/>
</dbReference>
<dbReference type="Gene3D" id="3.30.70.2520">
    <property type="match status" value="1"/>
</dbReference>
<dbReference type="GO" id="GO:0016020">
    <property type="term" value="C:membrane"/>
    <property type="evidence" value="ECO:0007669"/>
    <property type="project" value="InterPro"/>
</dbReference>
<evidence type="ECO:0000256" key="1">
    <source>
        <dbReference type="ARBA" id="ARBA00023002"/>
    </source>
</evidence>
<dbReference type="EMBL" id="PYXZ01000009">
    <property type="protein sequence ID" value="PUA79660.1"/>
    <property type="molecule type" value="Genomic_DNA"/>
</dbReference>
<dbReference type="PROSITE" id="PS51387">
    <property type="entry name" value="FAD_PCMH"/>
    <property type="match status" value="1"/>
</dbReference>
<evidence type="ECO:0000313" key="3">
    <source>
        <dbReference type="EMBL" id="PUA79660.1"/>
    </source>
</evidence>
<dbReference type="InterPro" id="IPR036318">
    <property type="entry name" value="FAD-bd_PCMH-like_sf"/>
</dbReference>
<dbReference type="GO" id="GO:0071949">
    <property type="term" value="F:FAD binding"/>
    <property type="evidence" value="ECO:0007669"/>
    <property type="project" value="InterPro"/>
</dbReference>
<gene>
    <name evidence="3" type="ORF">C7S10_18260</name>
</gene>
<keyword evidence="4" id="KW-1185">Reference proteome</keyword>
<dbReference type="SUPFAM" id="SSF56176">
    <property type="entry name" value="FAD-binding/transporter-associated domain-like"/>
    <property type="match status" value="1"/>
</dbReference>
<dbReference type="InterPro" id="IPR016171">
    <property type="entry name" value="Vanillyl_alc_oxidase_C-sub2"/>
</dbReference>
<organism evidence="3 4">
    <name type="scientific">Nocardioides currus</name>
    <dbReference type="NCBI Taxonomy" id="2133958"/>
    <lineage>
        <taxon>Bacteria</taxon>
        <taxon>Bacillati</taxon>
        <taxon>Actinomycetota</taxon>
        <taxon>Actinomycetes</taxon>
        <taxon>Propionibacteriales</taxon>
        <taxon>Nocardioidaceae</taxon>
        <taxon>Nocardioides</taxon>
    </lineage>
</organism>
<dbReference type="GO" id="GO:0003885">
    <property type="term" value="F:D-arabinono-1,4-lactone oxidase activity"/>
    <property type="evidence" value="ECO:0007669"/>
    <property type="project" value="InterPro"/>
</dbReference>
<reference evidence="3 4" key="1">
    <citation type="submission" date="2018-03" db="EMBL/GenBank/DDBJ databases">
        <authorList>
            <person name="Keele B.F."/>
        </authorList>
    </citation>
    <scope>NUCLEOTIDE SEQUENCE [LARGE SCALE GENOMIC DNA]</scope>
    <source>
        <strain evidence="3 4">IB-3</strain>
    </source>
</reference>
<dbReference type="PANTHER" id="PTHR43762:SF1">
    <property type="entry name" value="D-ARABINONO-1,4-LACTONE OXIDASE"/>
    <property type="match status" value="1"/>
</dbReference>
<dbReference type="RefSeq" id="WP_108345882.1">
    <property type="nucleotide sequence ID" value="NZ_PYXZ01000009.1"/>
</dbReference>
<dbReference type="InterPro" id="IPR010031">
    <property type="entry name" value="FAD_lactone_oxidase-like"/>
</dbReference>
<evidence type="ECO:0000259" key="2">
    <source>
        <dbReference type="PROSITE" id="PS51387"/>
    </source>
</evidence>
<accession>A0A2R7YTF7</accession>
<evidence type="ECO:0000313" key="4">
    <source>
        <dbReference type="Proteomes" id="UP000244867"/>
    </source>
</evidence>
<dbReference type="Gene3D" id="1.10.45.10">
    <property type="entry name" value="Vanillyl-alcohol Oxidase, Chain A, domain 4"/>
    <property type="match status" value="1"/>
</dbReference>
<dbReference type="AlphaFoldDB" id="A0A2R7YTF7"/>
<dbReference type="GO" id="GO:0080049">
    <property type="term" value="F:L-gulono-1,4-lactone dehydrogenase activity"/>
    <property type="evidence" value="ECO:0007669"/>
    <property type="project" value="TreeGrafter"/>
</dbReference>
<dbReference type="Proteomes" id="UP000244867">
    <property type="component" value="Unassembled WGS sequence"/>
</dbReference>
<dbReference type="InterPro" id="IPR016169">
    <property type="entry name" value="FAD-bd_PCMH_sub2"/>
</dbReference>
<dbReference type="Gene3D" id="3.30.43.10">
    <property type="entry name" value="Uridine Diphospho-n-acetylenolpyruvylglucosamine Reductase, domain 2"/>
    <property type="match status" value="1"/>
</dbReference>
<dbReference type="PANTHER" id="PTHR43762">
    <property type="entry name" value="L-GULONOLACTONE OXIDASE"/>
    <property type="match status" value="1"/>
</dbReference>
<dbReference type="PIRSF" id="PIRSF000136">
    <property type="entry name" value="LGO_GLO"/>
    <property type="match status" value="1"/>
</dbReference>
<dbReference type="OrthoDB" id="9800184at2"/>
<protein>
    <submittedName>
        <fullName evidence="3">FAD-linked oxidoreductase</fullName>
    </submittedName>
</protein>
<dbReference type="Pfam" id="PF01565">
    <property type="entry name" value="FAD_binding_4"/>
    <property type="match status" value="1"/>
</dbReference>
<name>A0A2R7YTF7_9ACTN</name>
<keyword evidence="1" id="KW-0560">Oxidoreductase</keyword>
<feature type="domain" description="FAD-binding PCMH-type" evidence="2">
    <location>
        <begin position="11"/>
        <end position="181"/>
    </location>
</feature>
<sequence>MASWTNWAGTERAQPRDEVTPTVASQIVEVVERAVAHRTTVKMAGAGHSFTGISAPVDTLLRPDHLSGVVSVDREAMTVTVQAGTPLRVLNAELARLGMGLHNMGDIDEQTLAGATSTGTHGTGGTVASLSAQIASFTMISGRGEIITASPTSFRELFEVGRVGLGALGVLTEITLNVEPLFALEAQERPMSWDAAMATYDELTTDHHHVDAYWFPHTDHVMTKLNDRLAELDDLRPLGRFKRWRDDEFLSNTVFGALTAVGNRAPAAVPRLNQISGGALSERTYSDIAHRVFTSPRRVRFKEMEYALPRQVGLEALKEVRRVIDAAGWRIGFPIEIRSTPADDIALSTAAGRASMYLAFHVPVKADHTEYFAGVEQVLRHYDARPHWGKMHSLGVDDLAALYPRFDEFLDLRDQLDPERVFTNPYLEKVLGK</sequence>
<dbReference type="Pfam" id="PF04030">
    <property type="entry name" value="ALO"/>
    <property type="match status" value="1"/>
</dbReference>
<dbReference type="InterPro" id="IPR006094">
    <property type="entry name" value="Oxid_FAD_bind_N"/>
</dbReference>
<comment type="caution">
    <text evidence="3">The sequence shown here is derived from an EMBL/GenBank/DDBJ whole genome shotgun (WGS) entry which is preliminary data.</text>
</comment>
<dbReference type="InterPro" id="IPR016166">
    <property type="entry name" value="FAD-bd_PCMH"/>
</dbReference>